<evidence type="ECO:0000313" key="2">
    <source>
        <dbReference type="EMBL" id="MCI73982.1"/>
    </source>
</evidence>
<accession>A0A392UKJ1</accession>
<evidence type="ECO:0000256" key="1">
    <source>
        <dbReference type="SAM" id="MobiDB-lite"/>
    </source>
</evidence>
<feature type="non-terminal residue" evidence="2">
    <location>
        <position position="1"/>
    </location>
</feature>
<sequence length="65" mass="7191">PVFPAWIAGVFPSDVPLGFELPHRLRRRRRSLGSPVLSTGICSRSFPTGVRTRSNSRGGERRTVS</sequence>
<feature type="region of interest" description="Disordered" evidence="1">
    <location>
        <begin position="44"/>
        <end position="65"/>
    </location>
</feature>
<comment type="caution">
    <text evidence="2">The sequence shown here is derived from an EMBL/GenBank/DDBJ whole genome shotgun (WGS) entry which is preliminary data.</text>
</comment>
<organism evidence="2 3">
    <name type="scientific">Trifolium medium</name>
    <dbReference type="NCBI Taxonomy" id="97028"/>
    <lineage>
        <taxon>Eukaryota</taxon>
        <taxon>Viridiplantae</taxon>
        <taxon>Streptophyta</taxon>
        <taxon>Embryophyta</taxon>
        <taxon>Tracheophyta</taxon>
        <taxon>Spermatophyta</taxon>
        <taxon>Magnoliopsida</taxon>
        <taxon>eudicotyledons</taxon>
        <taxon>Gunneridae</taxon>
        <taxon>Pentapetalae</taxon>
        <taxon>rosids</taxon>
        <taxon>fabids</taxon>
        <taxon>Fabales</taxon>
        <taxon>Fabaceae</taxon>
        <taxon>Papilionoideae</taxon>
        <taxon>50 kb inversion clade</taxon>
        <taxon>NPAAA clade</taxon>
        <taxon>Hologalegina</taxon>
        <taxon>IRL clade</taxon>
        <taxon>Trifolieae</taxon>
        <taxon>Trifolium</taxon>
    </lineage>
</organism>
<keyword evidence="3" id="KW-1185">Reference proteome</keyword>
<dbReference type="Proteomes" id="UP000265520">
    <property type="component" value="Unassembled WGS sequence"/>
</dbReference>
<dbReference type="EMBL" id="LXQA010850713">
    <property type="protein sequence ID" value="MCI73982.1"/>
    <property type="molecule type" value="Genomic_DNA"/>
</dbReference>
<proteinExistence type="predicted"/>
<dbReference type="AlphaFoldDB" id="A0A392UKJ1"/>
<reference evidence="2 3" key="1">
    <citation type="journal article" date="2018" name="Front. Plant Sci.">
        <title>Red Clover (Trifolium pratense) and Zigzag Clover (T. medium) - A Picture of Genomic Similarities and Differences.</title>
        <authorList>
            <person name="Dluhosova J."/>
            <person name="Istvanek J."/>
            <person name="Nedelnik J."/>
            <person name="Repkova J."/>
        </authorList>
    </citation>
    <scope>NUCLEOTIDE SEQUENCE [LARGE SCALE GENOMIC DNA]</scope>
    <source>
        <strain evidence="3">cv. 10/8</strain>
        <tissue evidence="2">Leaf</tissue>
    </source>
</reference>
<name>A0A392UKJ1_9FABA</name>
<protein>
    <submittedName>
        <fullName evidence="2">Uncharacterized protein</fullName>
    </submittedName>
</protein>
<evidence type="ECO:0000313" key="3">
    <source>
        <dbReference type="Proteomes" id="UP000265520"/>
    </source>
</evidence>
<feature type="compositionally biased region" description="Polar residues" evidence="1">
    <location>
        <begin position="44"/>
        <end position="57"/>
    </location>
</feature>